<gene>
    <name evidence="1" type="ORF">CH339_19305</name>
</gene>
<evidence type="ECO:0000313" key="1">
    <source>
        <dbReference type="EMBL" id="RAI25160.1"/>
    </source>
</evidence>
<comment type="caution">
    <text evidence="1">The sequence shown here is derived from an EMBL/GenBank/DDBJ whole genome shotgun (WGS) entry which is preliminary data.</text>
</comment>
<sequence length="73" mass="7977">MFALTAERGLRPLASAAAAHQRRRPFGLAIPLGSMAPAPNSAVIPDLVYVPGRWLTAFGEMVDTFGMDRRRRP</sequence>
<dbReference type="EMBL" id="NPEV01000054">
    <property type="protein sequence ID" value="RAI25160.1"/>
    <property type="molecule type" value="Genomic_DNA"/>
</dbReference>
<organism evidence="1 2">
    <name type="scientific">Rhodobium orientis</name>
    <dbReference type="NCBI Taxonomy" id="34017"/>
    <lineage>
        <taxon>Bacteria</taxon>
        <taxon>Pseudomonadati</taxon>
        <taxon>Pseudomonadota</taxon>
        <taxon>Alphaproteobacteria</taxon>
        <taxon>Hyphomicrobiales</taxon>
        <taxon>Rhodobiaceae</taxon>
        <taxon>Rhodobium</taxon>
    </lineage>
</organism>
<evidence type="ECO:0000313" key="2">
    <source>
        <dbReference type="Proteomes" id="UP000249299"/>
    </source>
</evidence>
<proteinExistence type="predicted"/>
<reference evidence="1 2" key="1">
    <citation type="submission" date="2017-07" db="EMBL/GenBank/DDBJ databases">
        <title>Draft Genome Sequences of Select Purple Nonsulfur Bacteria.</title>
        <authorList>
            <person name="Lasarre B."/>
            <person name="Mckinlay J.B."/>
        </authorList>
    </citation>
    <scope>NUCLEOTIDE SEQUENCE [LARGE SCALE GENOMIC DNA]</scope>
    <source>
        <strain evidence="1 2">DSM 11290</strain>
    </source>
</reference>
<accession>A0A327JFI6</accession>
<protein>
    <submittedName>
        <fullName evidence="1">Uncharacterized protein</fullName>
    </submittedName>
</protein>
<dbReference type="Proteomes" id="UP000249299">
    <property type="component" value="Unassembled WGS sequence"/>
</dbReference>
<keyword evidence="2" id="KW-1185">Reference proteome</keyword>
<dbReference type="AlphaFoldDB" id="A0A327JFI6"/>
<feature type="non-terminal residue" evidence="1">
    <location>
        <position position="73"/>
    </location>
</feature>
<name>A0A327JFI6_9HYPH</name>